<dbReference type="RefSeq" id="WP_121575706.1">
    <property type="nucleotide sequence ID" value="NZ_MJLZ01000032.1"/>
</dbReference>
<keyword evidence="4 11" id="KW-0378">Hydrolase</keyword>
<dbReference type="FunFam" id="1.10.486.10:FF:000002">
    <property type="entry name" value="ATP-dependent DNA helicase Rep"/>
    <property type="match status" value="1"/>
</dbReference>
<dbReference type="GO" id="GO:0006260">
    <property type="term" value="P:DNA replication"/>
    <property type="evidence" value="ECO:0007669"/>
    <property type="project" value="UniProtKB-UniRule"/>
</dbReference>
<evidence type="ECO:0000256" key="11">
    <source>
        <dbReference type="HAMAP-Rule" id="MF_01920"/>
    </source>
</evidence>
<comment type="subunit">
    <text evidence="11">Homodimer.</text>
</comment>
<dbReference type="OrthoDB" id="9806690at2"/>
<evidence type="ECO:0000256" key="3">
    <source>
        <dbReference type="ARBA" id="ARBA00022741"/>
    </source>
</evidence>
<comment type="similarity">
    <text evidence="1 11">Belongs to the helicase family. UvrD subfamily.</text>
</comment>
<keyword evidence="6 11" id="KW-0067">ATP-binding</keyword>
<dbReference type="HAMAP" id="MF_01920">
    <property type="entry name" value="Helicase_Rep"/>
    <property type="match status" value="1"/>
</dbReference>
<dbReference type="GO" id="GO:0000725">
    <property type="term" value="P:recombinational repair"/>
    <property type="evidence" value="ECO:0007669"/>
    <property type="project" value="TreeGrafter"/>
</dbReference>
<dbReference type="InterPro" id="IPR027417">
    <property type="entry name" value="P-loop_NTPase"/>
</dbReference>
<evidence type="ECO:0000256" key="6">
    <source>
        <dbReference type="ARBA" id="ARBA00022840"/>
    </source>
</evidence>
<accession>A0A421DLU5</accession>
<keyword evidence="8 11" id="KW-0413">Isomerase</keyword>
<protein>
    <recommendedName>
        <fullName evidence="11">ATP-dependent DNA helicase Rep</fullName>
        <ecNumber evidence="11">5.6.2.4</ecNumber>
    </recommendedName>
    <alternativeName>
        <fullName evidence="11">DNA 3'-5' helicase Rep</fullName>
    </alternativeName>
</protein>
<dbReference type="FunFam" id="1.10.10.160:FF:000001">
    <property type="entry name" value="ATP-dependent DNA helicase"/>
    <property type="match status" value="1"/>
</dbReference>
<name>A0A421DLU5_9GAMM</name>
<keyword evidence="7 11" id="KW-0238">DNA-binding</keyword>
<dbReference type="PANTHER" id="PTHR11070">
    <property type="entry name" value="UVRD / RECB / PCRA DNA HELICASE FAMILY MEMBER"/>
    <property type="match status" value="1"/>
</dbReference>
<evidence type="ECO:0000256" key="9">
    <source>
        <dbReference type="ARBA" id="ARBA00034617"/>
    </source>
</evidence>
<evidence type="ECO:0000256" key="7">
    <source>
        <dbReference type="ARBA" id="ARBA00023125"/>
    </source>
</evidence>
<dbReference type="NCBIfam" id="TIGR01074">
    <property type="entry name" value="rep"/>
    <property type="match status" value="1"/>
</dbReference>
<dbReference type="GO" id="GO:0016887">
    <property type="term" value="F:ATP hydrolysis activity"/>
    <property type="evidence" value="ECO:0007669"/>
    <property type="project" value="RHEA"/>
</dbReference>
<dbReference type="GO" id="GO:0032991">
    <property type="term" value="C:protein-containing complex"/>
    <property type="evidence" value="ECO:0007669"/>
    <property type="project" value="UniProtKB-ARBA"/>
</dbReference>
<dbReference type="EC" id="5.6.2.4" evidence="11"/>
<dbReference type="GO" id="GO:0005829">
    <property type="term" value="C:cytosol"/>
    <property type="evidence" value="ECO:0007669"/>
    <property type="project" value="TreeGrafter"/>
</dbReference>
<dbReference type="GO" id="GO:0003697">
    <property type="term" value="F:single-stranded DNA binding"/>
    <property type="evidence" value="ECO:0007669"/>
    <property type="project" value="UniProtKB-UniRule"/>
</dbReference>
<evidence type="ECO:0000259" key="13">
    <source>
        <dbReference type="PROSITE" id="PS51198"/>
    </source>
</evidence>
<sequence>MRLNPSQQHAVEFVTGPCLVLAGAGSGKTRVITNKIAYLIRQCGYQPRHIAAVTFTNKAAREMKERVSQTLGRKETRRLTIATFHTLGLEIIKREYAALGMKANFSLFDDQDQMALLKELTEQWLENDKTLLQQLTSTISGWKNDLIDPAGAAAAARSERDKLFVHCYALYHDHLRACNVLDFDDLILLPTLLLKHNDEVRERWQNRLRYLLVDEYQDTNTSQYELVKLLVGNRARFTVVGDDDQSIYSWRGARPQNLMLLQQDFPKLEVIKLEQNYRSSGRILKAANILIANNPHVFEKRLFSELGYGDELKIITANNEDHEAERVVGELIAHHFIKKTQYGDYAILYRGNHQSRLFEKMLMQNRIPYRISGGTSFFSRPEIKDLLAYLRVLTNQDDDSAFLRIVNTPRREIGPATLKKLGEWANQRNKSLFSASFDLGLGQSLTGRGLESLQRFTQWMTEVARLAEHEPVAAVRDLIRGLDYESWLYETSPSPKAAEMRMKNVNQLFSWMTEMLEGSDLDEPMTLTQVVTRFTLRDMMERGENEEELDQVQLMTLHASKGLEFPYVFLVGMEEGLLPHQSSIDEDNVDEERRLAYVGITRAQRELTFTLCRERRQFGELVRPEPSRFLLELPQDDLIWETERKVVNAQERMQKGQSHLANIRAQLAKAKDISK</sequence>
<feature type="domain" description="UvrD-like helicase C-terminal" evidence="14">
    <location>
        <begin position="281"/>
        <end position="562"/>
    </location>
</feature>
<dbReference type="InterPro" id="IPR005752">
    <property type="entry name" value="Helicase_Rep"/>
</dbReference>
<evidence type="ECO:0000256" key="8">
    <source>
        <dbReference type="ARBA" id="ARBA00023235"/>
    </source>
</evidence>
<evidence type="ECO:0000313" key="16">
    <source>
        <dbReference type="Proteomes" id="UP000285648"/>
    </source>
</evidence>
<dbReference type="Gene3D" id="3.40.50.300">
    <property type="entry name" value="P-loop containing nucleotide triphosphate hydrolases"/>
    <property type="match status" value="2"/>
</dbReference>
<dbReference type="InterPro" id="IPR014017">
    <property type="entry name" value="DNA_helicase_UvrD-like_C"/>
</dbReference>
<keyword evidence="16" id="KW-1185">Reference proteome</keyword>
<dbReference type="PROSITE" id="PS51198">
    <property type="entry name" value="UVRD_HELICASE_ATP_BIND"/>
    <property type="match status" value="1"/>
</dbReference>
<dbReference type="Gene3D" id="1.10.10.160">
    <property type="match status" value="1"/>
</dbReference>
<dbReference type="CDD" id="cd17932">
    <property type="entry name" value="DEXQc_UvrD"/>
    <property type="match status" value="1"/>
</dbReference>
<dbReference type="PANTHER" id="PTHR11070:SF64">
    <property type="entry name" value="ATP-DEPENDENT DNA HELICASE REP"/>
    <property type="match status" value="1"/>
</dbReference>
<evidence type="ECO:0000256" key="1">
    <source>
        <dbReference type="ARBA" id="ARBA00009922"/>
    </source>
</evidence>
<dbReference type="GO" id="GO:0009314">
    <property type="term" value="P:response to radiation"/>
    <property type="evidence" value="ECO:0007669"/>
    <property type="project" value="UniProtKB-ARBA"/>
</dbReference>
<feature type="binding site" evidence="11">
    <location>
        <position position="278"/>
    </location>
    <ligand>
        <name>ATP</name>
        <dbReference type="ChEBI" id="CHEBI:30616"/>
    </ligand>
</feature>
<gene>
    <name evidence="11" type="primary">rep</name>
    <name evidence="15" type="ORF">BIY29_13540</name>
</gene>
<dbReference type="Proteomes" id="UP000285648">
    <property type="component" value="Unassembled WGS sequence"/>
</dbReference>
<comment type="catalytic activity">
    <reaction evidence="9 11">
        <text>Couples ATP hydrolysis with the unwinding of duplex DNA by translocating in the 3'-5' direction.</text>
        <dbReference type="EC" id="5.6.2.4"/>
    </reaction>
</comment>
<dbReference type="GO" id="GO:0043138">
    <property type="term" value="F:3'-5' DNA helicase activity"/>
    <property type="evidence" value="ECO:0007669"/>
    <property type="project" value="UniProtKB-UniRule"/>
</dbReference>
<dbReference type="Pfam" id="PF00580">
    <property type="entry name" value="UvrD-helicase"/>
    <property type="match status" value="1"/>
</dbReference>
<proteinExistence type="inferred from homology"/>
<dbReference type="GO" id="GO:0005524">
    <property type="term" value="F:ATP binding"/>
    <property type="evidence" value="ECO:0007669"/>
    <property type="project" value="UniProtKB-UniRule"/>
</dbReference>
<dbReference type="AlphaFoldDB" id="A0A421DLU5"/>
<feature type="domain" description="UvrD-like helicase ATP-binding" evidence="13">
    <location>
        <begin position="1"/>
        <end position="280"/>
    </location>
</feature>
<dbReference type="InterPro" id="IPR013986">
    <property type="entry name" value="DExx_box_DNA_helicase_dom_sf"/>
</dbReference>
<evidence type="ECO:0000256" key="2">
    <source>
        <dbReference type="ARBA" id="ARBA00022705"/>
    </source>
</evidence>
<evidence type="ECO:0000256" key="12">
    <source>
        <dbReference type="PROSITE-ProRule" id="PRU00560"/>
    </source>
</evidence>
<comment type="caution">
    <text evidence="15">The sequence shown here is derived from an EMBL/GenBank/DDBJ whole genome shotgun (WGS) entry which is preliminary data.</text>
</comment>
<comment type="catalytic activity">
    <reaction evidence="10 11">
        <text>ATP + H2O = ADP + phosphate + H(+)</text>
        <dbReference type="Rhea" id="RHEA:13065"/>
        <dbReference type="ChEBI" id="CHEBI:15377"/>
        <dbReference type="ChEBI" id="CHEBI:15378"/>
        <dbReference type="ChEBI" id="CHEBI:30616"/>
        <dbReference type="ChEBI" id="CHEBI:43474"/>
        <dbReference type="ChEBI" id="CHEBI:456216"/>
        <dbReference type="EC" id="5.6.2.4"/>
    </reaction>
</comment>
<evidence type="ECO:0000259" key="14">
    <source>
        <dbReference type="PROSITE" id="PS51217"/>
    </source>
</evidence>
<dbReference type="InterPro" id="IPR014016">
    <property type="entry name" value="UvrD-like_ATP-bd"/>
</dbReference>
<dbReference type="InterPro" id="IPR000212">
    <property type="entry name" value="DNA_helicase_UvrD/REP"/>
</dbReference>
<keyword evidence="3 11" id="KW-0547">Nucleotide-binding</keyword>
<dbReference type="EMBL" id="MJLZ01000032">
    <property type="protein sequence ID" value="RLM21572.1"/>
    <property type="molecule type" value="Genomic_DNA"/>
</dbReference>
<dbReference type="Gene3D" id="1.10.486.10">
    <property type="entry name" value="PCRA, domain 4"/>
    <property type="match status" value="1"/>
</dbReference>
<keyword evidence="2 11" id="KW-0235">DNA replication</keyword>
<keyword evidence="5 11" id="KW-0347">Helicase</keyword>
<evidence type="ECO:0000256" key="5">
    <source>
        <dbReference type="ARBA" id="ARBA00022806"/>
    </source>
</evidence>
<evidence type="ECO:0000256" key="4">
    <source>
        <dbReference type="ARBA" id="ARBA00022801"/>
    </source>
</evidence>
<evidence type="ECO:0000256" key="10">
    <source>
        <dbReference type="ARBA" id="ARBA00048988"/>
    </source>
</evidence>
<reference evidence="15 16" key="1">
    <citation type="submission" date="2016-09" db="EMBL/GenBank/DDBJ databases">
        <authorList>
            <person name="Doonan J."/>
            <person name="Pachebat J.A."/>
            <person name="Golyshin P.N."/>
            <person name="Denman S."/>
            <person name="Mcdonald J.E."/>
        </authorList>
    </citation>
    <scope>NUCLEOTIDE SEQUENCE [LARGE SCALE GENOMIC DNA]</scope>
    <source>
        <strain evidence="15 16">NCPPB 3934</strain>
    </source>
</reference>
<dbReference type="PROSITE" id="PS51217">
    <property type="entry name" value="UVRD_HELICASE_CTER"/>
    <property type="match status" value="1"/>
</dbReference>
<feature type="binding site" evidence="12">
    <location>
        <begin position="22"/>
        <end position="29"/>
    </location>
    <ligand>
        <name>ATP</name>
        <dbReference type="ChEBI" id="CHEBI:30616"/>
    </ligand>
</feature>
<dbReference type="NCBIfam" id="NF008172">
    <property type="entry name" value="PRK10919.1"/>
    <property type="match status" value="1"/>
</dbReference>
<dbReference type="Pfam" id="PF13361">
    <property type="entry name" value="UvrD_C"/>
    <property type="match status" value="1"/>
</dbReference>
<evidence type="ECO:0000313" key="15">
    <source>
        <dbReference type="EMBL" id="RLM21572.1"/>
    </source>
</evidence>
<organism evidence="15 16">
    <name type="scientific">Brenneria alni</name>
    <dbReference type="NCBI Taxonomy" id="71656"/>
    <lineage>
        <taxon>Bacteria</taxon>
        <taxon>Pseudomonadati</taxon>
        <taxon>Pseudomonadota</taxon>
        <taxon>Gammaproteobacteria</taxon>
        <taxon>Enterobacterales</taxon>
        <taxon>Pectobacteriaceae</taxon>
        <taxon>Brenneria</taxon>
    </lineage>
</organism>
<dbReference type="SUPFAM" id="SSF52540">
    <property type="entry name" value="P-loop containing nucleoside triphosphate hydrolases"/>
    <property type="match status" value="1"/>
</dbReference>
<comment type="function">
    <text evidence="11">Rep helicase is a single-stranded DNA-dependent ATPase involved in DNA replication; it can initiate unwinding at a nick in the DNA. It binds to the single-stranded DNA and acts in a progressive fashion along the DNA in the 3' to 5' direction.</text>
</comment>
<dbReference type="CDD" id="cd18807">
    <property type="entry name" value="SF1_C_UvrD"/>
    <property type="match status" value="1"/>
</dbReference>